<feature type="signal peptide" evidence="1">
    <location>
        <begin position="1"/>
        <end position="30"/>
    </location>
</feature>
<evidence type="ECO:0008006" key="4">
    <source>
        <dbReference type="Google" id="ProtNLM"/>
    </source>
</evidence>
<evidence type="ECO:0000313" key="3">
    <source>
        <dbReference type="Proteomes" id="UP000515377"/>
    </source>
</evidence>
<geneLocation type="plasmid" evidence="2 3">
    <name>unnamed1</name>
</geneLocation>
<dbReference type="InterPro" id="IPR052018">
    <property type="entry name" value="PHP_domain"/>
</dbReference>
<protein>
    <recommendedName>
        <fullName evidence="4">Polymerase/histidinol phosphatase N-terminal domain-containing protein</fullName>
    </recommendedName>
</protein>
<dbReference type="GO" id="GO:0035312">
    <property type="term" value="F:5'-3' DNA exonuclease activity"/>
    <property type="evidence" value="ECO:0007669"/>
    <property type="project" value="TreeGrafter"/>
</dbReference>
<keyword evidence="1" id="KW-0732">Signal</keyword>
<feature type="chain" id="PRO_5040720658" description="Polymerase/histidinol phosphatase N-terminal domain-containing protein" evidence="1">
    <location>
        <begin position="31"/>
        <end position="450"/>
    </location>
</feature>
<dbReference type="PANTHER" id="PTHR42924:SF3">
    <property type="entry name" value="POLYMERASE_HISTIDINOL PHOSPHATASE N-TERMINAL DOMAIN-CONTAINING PROTEIN"/>
    <property type="match status" value="1"/>
</dbReference>
<dbReference type="SUPFAM" id="SSF89550">
    <property type="entry name" value="PHP domain-like"/>
    <property type="match status" value="1"/>
</dbReference>
<dbReference type="AlphaFoldDB" id="A0A9X7YG76"/>
<gene>
    <name evidence="2" type="ORF">H3V42_31550</name>
</gene>
<evidence type="ECO:0000256" key="1">
    <source>
        <dbReference type="SAM" id="SignalP"/>
    </source>
</evidence>
<dbReference type="Proteomes" id="UP000515377">
    <property type="component" value="Plasmid unnamed1"/>
</dbReference>
<name>A0A9X7YG76_SPHYA</name>
<dbReference type="PANTHER" id="PTHR42924">
    <property type="entry name" value="EXONUCLEASE"/>
    <property type="match status" value="1"/>
</dbReference>
<organism evidence="2 3">
    <name type="scientific">Sphingobium yanoikuyae</name>
    <name type="common">Sphingomonas yanoikuyae</name>
    <dbReference type="NCBI Taxonomy" id="13690"/>
    <lineage>
        <taxon>Bacteria</taxon>
        <taxon>Pseudomonadati</taxon>
        <taxon>Pseudomonadota</taxon>
        <taxon>Alphaproteobacteria</taxon>
        <taxon>Sphingomonadales</taxon>
        <taxon>Sphingomonadaceae</taxon>
        <taxon>Sphingobium</taxon>
    </lineage>
</organism>
<dbReference type="InterPro" id="IPR016195">
    <property type="entry name" value="Pol/histidinol_Pase-like"/>
</dbReference>
<evidence type="ECO:0000313" key="2">
    <source>
        <dbReference type="EMBL" id="QNG49389.1"/>
    </source>
</evidence>
<proteinExistence type="predicted"/>
<reference evidence="2 3" key="1">
    <citation type="submission" date="2020-07" db="EMBL/GenBank/DDBJ databases">
        <title>Whole genome sequence of Sphingobium yanoikuyae A3.</title>
        <authorList>
            <person name="Han S.-S."/>
        </authorList>
    </citation>
    <scope>NUCLEOTIDE SEQUENCE [LARGE SCALE GENOMIC DNA]</scope>
    <source>
        <strain evidence="2 3">A3</strain>
        <plasmid evidence="2 3">unnamed1</plasmid>
    </source>
</reference>
<sequence>MLDFTISEVLMRTCYNILLAALPFVAIALAATSDASAQFVSPLKDERPPSAERLIFPDLKNGDHVWAGELHIHTVFSDGATWPSYRLLEAKRDGLKFVSFTEHDIVTPKKRDVSKNKNRSYEIARDFIDTNFLNLGDMNIALGTEVTRNIGHFNCHFLKDANKLNEKQIHISTFADVSTALKPDWQRASIVEKELEPVLEEARRQGGICQWNHPAAPSPTAGEVVVTPFLERMFKTGLISGIEVANGETIYPKAIDVALKYNLYMAGVTDAHIGVDMERAAGEREHRTTTLFLTKGNEASNFSDALHARHTIGLYRSTLIGRPEDVQNIVESMLDLTLASYVKPNEIGLLGGYATFVLKNNGPIKVDIEVSDPGWLSNRGRYFSVPAGGVVALKTDKFVAKGFSGIKMRVMNSYVNSSDPLEFSLKPKPFDLEKISSDKTIIPRELDGFL</sequence>
<dbReference type="GO" id="GO:0004534">
    <property type="term" value="F:5'-3' RNA exonuclease activity"/>
    <property type="evidence" value="ECO:0007669"/>
    <property type="project" value="TreeGrafter"/>
</dbReference>
<keyword evidence="2" id="KW-0614">Plasmid</keyword>
<dbReference type="EMBL" id="CP060123">
    <property type="protein sequence ID" value="QNG49389.1"/>
    <property type="molecule type" value="Genomic_DNA"/>
</dbReference>
<dbReference type="Gene3D" id="3.20.20.140">
    <property type="entry name" value="Metal-dependent hydrolases"/>
    <property type="match status" value="1"/>
</dbReference>
<accession>A0A9X7YG76</accession>